<keyword evidence="1" id="KW-0732">Signal</keyword>
<dbReference type="EMBL" id="JACRWC010000028">
    <property type="protein sequence ID" value="MBC5998689.1"/>
    <property type="molecule type" value="Genomic_DNA"/>
</dbReference>
<keyword evidence="3" id="KW-1185">Reference proteome</keyword>
<comment type="caution">
    <text evidence="2">The sequence shown here is derived from an EMBL/GenBank/DDBJ whole genome shotgun (WGS) entry which is preliminary data.</text>
</comment>
<feature type="chain" id="PRO_5037204285" evidence="1">
    <location>
        <begin position="23"/>
        <end position="133"/>
    </location>
</feature>
<organism evidence="2 3">
    <name type="scientific">Lentihominibacter faecis</name>
    <dbReference type="NCBI Taxonomy" id="2764712"/>
    <lineage>
        <taxon>Bacteria</taxon>
        <taxon>Bacillati</taxon>
        <taxon>Bacillota</taxon>
        <taxon>Clostridia</taxon>
        <taxon>Peptostreptococcales</taxon>
        <taxon>Anaerovoracaceae</taxon>
        <taxon>Lentihominibacter</taxon>
    </lineage>
</organism>
<reference evidence="2" key="1">
    <citation type="submission" date="2020-08" db="EMBL/GenBank/DDBJ databases">
        <authorList>
            <person name="Liu C."/>
            <person name="Sun Q."/>
        </authorList>
    </citation>
    <scope>NUCLEOTIDE SEQUENCE</scope>
    <source>
        <strain evidence="2">BX16</strain>
    </source>
</reference>
<dbReference type="PROSITE" id="PS51257">
    <property type="entry name" value="PROKAR_LIPOPROTEIN"/>
    <property type="match status" value="1"/>
</dbReference>
<dbReference type="InterPro" id="IPR032327">
    <property type="entry name" value="DUF4854"/>
</dbReference>
<evidence type="ECO:0000313" key="3">
    <source>
        <dbReference type="Proteomes" id="UP000644115"/>
    </source>
</evidence>
<gene>
    <name evidence="2" type="ORF">H8876_01455</name>
</gene>
<feature type="signal peptide" evidence="1">
    <location>
        <begin position="1"/>
        <end position="22"/>
    </location>
</feature>
<protein>
    <submittedName>
        <fullName evidence="2">DUF4854 domain-containing protein</fullName>
    </submittedName>
</protein>
<evidence type="ECO:0000313" key="2">
    <source>
        <dbReference type="EMBL" id="MBC5998689.1"/>
    </source>
</evidence>
<dbReference type="Pfam" id="PF16146">
    <property type="entry name" value="DUF4854"/>
    <property type="match status" value="1"/>
</dbReference>
<dbReference type="Proteomes" id="UP000644115">
    <property type="component" value="Unassembled WGS sequence"/>
</dbReference>
<accession>A0A923SKX8</accession>
<dbReference type="AlphaFoldDB" id="A0A923SKX8"/>
<sequence>MKKVITLVAAIMLLVTSTLALAGCGGTKTLEEYVNSDSDVQQELSDLESSLGTGGSISVKENNIKLIYKYDQTFDEATATAMKPQLEQAMNSMESQFQGMIDDLKEDSGIDDVSMTIVYQDANGTELYSNTYQ</sequence>
<dbReference type="RefSeq" id="WP_249286242.1">
    <property type="nucleotide sequence ID" value="NZ_JACRWC010000028.1"/>
</dbReference>
<proteinExistence type="predicted"/>
<name>A0A923SKX8_9FIRM</name>
<evidence type="ECO:0000256" key="1">
    <source>
        <dbReference type="SAM" id="SignalP"/>
    </source>
</evidence>